<dbReference type="InterPro" id="IPR018280">
    <property type="entry name" value="Ribosomal_uS3_CS"/>
</dbReference>
<comment type="function">
    <text evidence="6 8">Binds the lower part of the 30S subunit head. Binds mRNA in the 70S ribosome, positioning it for translation.</text>
</comment>
<dbReference type="AlphaFoldDB" id="A0A1F5IRK6"/>
<dbReference type="InterPro" id="IPR005704">
    <property type="entry name" value="Ribosomal_uS3_bac-typ"/>
</dbReference>
<dbReference type="Pfam" id="PF07650">
    <property type="entry name" value="KH_2"/>
    <property type="match status" value="1"/>
</dbReference>
<dbReference type="FunFam" id="3.30.300.20:FF:000001">
    <property type="entry name" value="30S ribosomal protein S3"/>
    <property type="match status" value="1"/>
</dbReference>
<keyword evidence="2 8" id="KW-0699">rRNA-binding</keyword>
<dbReference type="InterPro" id="IPR015946">
    <property type="entry name" value="KH_dom-like_a/b"/>
</dbReference>
<evidence type="ECO:0000256" key="8">
    <source>
        <dbReference type="HAMAP-Rule" id="MF_01309"/>
    </source>
</evidence>
<evidence type="ECO:0000256" key="5">
    <source>
        <dbReference type="ARBA" id="ARBA00023274"/>
    </source>
</evidence>
<dbReference type="PROSITE" id="PS50823">
    <property type="entry name" value="KH_TYPE_2"/>
    <property type="match status" value="1"/>
</dbReference>
<protein>
    <recommendedName>
        <fullName evidence="7 8">Small ribosomal subunit protein uS3</fullName>
    </recommendedName>
</protein>
<evidence type="ECO:0000313" key="11">
    <source>
        <dbReference type="EMBL" id="OGE18998.1"/>
    </source>
</evidence>
<evidence type="ECO:0000256" key="1">
    <source>
        <dbReference type="ARBA" id="ARBA00010761"/>
    </source>
</evidence>
<dbReference type="GO" id="GO:0019843">
    <property type="term" value="F:rRNA binding"/>
    <property type="evidence" value="ECO:0007669"/>
    <property type="project" value="UniProtKB-UniRule"/>
</dbReference>
<evidence type="ECO:0000313" key="12">
    <source>
        <dbReference type="Proteomes" id="UP000176336"/>
    </source>
</evidence>
<evidence type="ECO:0000256" key="7">
    <source>
        <dbReference type="ARBA" id="ARBA00035257"/>
    </source>
</evidence>
<dbReference type="CDD" id="cd02412">
    <property type="entry name" value="KH-II_30S_S3"/>
    <property type="match status" value="1"/>
</dbReference>
<feature type="domain" description="KH type-2" evidence="10">
    <location>
        <begin position="39"/>
        <end position="111"/>
    </location>
</feature>
<dbReference type="InterPro" id="IPR009019">
    <property type="entry name" value="KH_sf_prok-type"/>
</dbReference>
<dbReference type="GO" id="GO:0003729">
    <property type="term" value="F:mRNA binding"/>
    <property type="evidence" value="ECO:0007669"/>
    <property type="project" value="UniProtKB-UniRule"/>
</dbReference>
<dbReference type="HAMAP" id="MF_01309_B">
    <property type="entry name" value="Ribosomal_uS3_B"/>
    <property type="match status" value="1"/>
</dbReference>
<dbReference type="GO" id="GO:0006412">
    <property type="term" value="P:translation"/>
    <property type="evidence" value="ECO:0007669"/>
    <property type="project" value="UniProtKB-UniRule"/>
</dbReference>
<comment type="caution">
    <text evidence="11">The sequence shown here is derived from an EMBL/GenBank/DDBJ whole genome shotgun (WGS) entry which is preliminary data.</text>
</comment>
<dbReference type="PANTHER" id="PTHR11760:SF19">
    <property type="entry name" value="SMALL RIBOSOMAL SUBUNIT PROTEIN US3C"/>
    <property type="match status" value="1"/>
</dbReference>
<name>A0A1F5IRK6_9BACT</name>
<reference evidence="11 12" key="1">
    <citation type="journal article" date="2016" name="Nat. Commun.">
        <title>Thousands of microbial genomes shed light on interconnected biogeochemical processes in an aquifer system.</title>
        <authorList>
            <person name="Anantharaman K."/>
            <person name="Brown C.T."/>
            <person name="Hug L.A."/>
            <person name="Sharon I."/>
            <person name="Castelle C.J."/>
            <person name="Probst A.J."/>
            <person name="Thomas B.C."/>
            <person name="Singh A."/>
            <person name="Wilkins M.J."/>
            <person name="Karaoz U."/>
            <person name="Brodie E.L."/>
            <person name="Williams K.H."/>
            <person name="Hubbard S.S."/>
            <person name="Banfield J.F."/>
        </authorList>
    </citation>
    <scope>NUCLEOTIDE SEQUENCE [LARGE SCALE GENOMIC DNA]</scope>
</reference>
<dbReference type="InterPro" id="IPR001351">
    <property type="entry name" value="Ribosomal_uS3_C"/>
</dbReference>
<gene>
    <name evidence="8" type="primary">rpsC</name>
    <name evidence="11" type="ORF">A2871_01440</name>
</gene>
<dbReference type="PROSITE" id="PS00548">
    <property type="entry name" value="RIBOSOMAL_S3"/>
    <property type="match status" value="1"/>
</dbReference>
<sequence length="213" mass="23549">MGQKIHPVGFRMGIGATWKSRWFATGAKYQQYIAEDIKIRDLLMKKLRSAGVAAVEIERAVNKLKIIIFVSRPGVLIGRGGSGLTEIKKFLMKELNVKSDNNLEIAPMELKSADLSSYLVAQSVAEQLARRLPAQRVMNQVIERVMRSGAKGVRVVISGRIGGAEIARREWKAAGTMPLHTLRADIDFTAYPALTKSGYVGVKVWINKGEVEI</sequence>
<evidence type="ECO:0000256" key="3">
    <source>
        <dbReference type="ARBA" id="ARBA00022884"/>
    </source>
</evidence>
<evidence type="ECO:0000259" key="10">
    <source>
        <dbReference type="PROSITE" id="PS50823"/>
    </source>
</evidence>
<dbReference type="PANTHER" id="PTHR11760">
    <property type="entry name" value="30S/40S RIBOSOMAL PROTEIN S3"/>
    <property type="match status" value="1"/>
</dbReference>
<keyword evidence="5 8" id="KW-0687">Ribonucleoprotein</keyword>
<evidence type="ECO:0000256" key="6">
    <source>
        <dbReference type="ARBA" id="ARBA00024998"/>
    </source>
</evidence>
<dbReference type="GO" id="GO:0003735">
    <property type="term" value="F:structural constituent of ribosome"/>
    <property type="evidence" value="ECO:0007669"/>
    <property type="project" value="InterPro"/>
</dbReference>
<dbReference type="Pfam" id="PF00189">
    <property type="entry name" value="Ribosomal_S3_C"/>
    <property type="match status" value="1"/>
</dbReference>
<dbReference type="InterPro" id="IPR036419">
    <property type="entry name" value="Ribosomal_S3_C_sf"/>
</dbReference>
<organism evidence="11 12">
    <name type="scientific">Candidatus Daviesbacteria bacterium RIFCSPHIGHO2_01_FULL_41_23</name>
    <dbReference type="NCBI Taxonomy" id="1797764"/>
    <lineage>
        <taxon>Bacteria</taxon>
        <taxon>Candidatus Daviesiibacteriota</taxon>
    </lineage>
</organism>
<dbReference type="Gene3D" id="3.30.1140.32">
    <property type="entry name" value="Ribosomal protein S3, C-terminal domain"/>
    <property type="match status" value="1"/>
</dbReference>
<dbReference type="InterPro" id="IPR057258">
    <property type="entry name" value="Ribosomal_uS3"/>
</dbReference>
<dbReference type="InterPro" id="IPR004044">
    <property type="entry name" value="KH_dom_type_2"/>
</dbReference>
<comment type="similarity">
    <text evidence="1 8 9">Belongs to the universal ribosomal protein uS3 family.</text>
</comment>
<keyword evidence="3 8" id="KW-0694">RNA-binding</keyword>
<dbReference type="GO" id="GO:0022627">
    <property type="term" value="C:cytosolic small ribosomal subunit"/>
    <property type="evidence" value="ECO:0007669"/>
    <property type="project" value="TreeGrafter"/>
</dbReference>
<keyword evidence="4 8" id="KW-0689">Ribosomal protein</keyword>
<dbReference type="Gene3D" id="3.30.300.20">
    <property type="match status" value="1"/>
</dbReference>
<proteinExistence type="inferred from homology"/>
<comment type="subunit">
    <text evidence="8">Part of the 30S ribosomal subunit. Forms a tight complex with proteins S10 and S14.</text>
</comment>
<dbReference type="Proteomes" id="UP000176336">
    <property type="component" value="Unassembled WGS sequence"/>
</dbReference>
<dbReference type="SUPFAM" id="SSF54821">
    <property type="entry name" value="Ribosomal protein S3 C-terminal domain"/>
    <property type="match status" value="1"/>
</dbReference>
<evidence type="ECO:0000256" key="9">
    <source>
        <dbReference type="RuleBase" id="RU003624"/>
    </source>
</evidence>
<evidence type="ECO:0000256" key="2">
    <source>
        <dbReference type="ARBA" id="ARBA00022730"/>
    </source>
</evidence>
<dbReference type="NCBIfam" id="TIGR01009">
    <property type="entry name" value="rpsC_bact"/>
    <property type="match status" value="1"/>
</dbReference>
<evidence type="ECO:0000256" key="4">
    <source>
        <dbReference type="ARBA" id="ARBA00022980"/>
    </source>
</evidence>
<accession>A0A1F5IRK6</accession>
<dbReference type="SUPFAM" id="SSF54814">
    <property type="entry name" value="Prokaryotic type KH domain (KH-domain type II)"/>
    <property type="match status" value="1"/>
</dbReference>
<dbReference type="EMBL" id="MFCR01000006">
    <property type="protein sequence ID" value="OGE18998.1"/>
    <property type="molecule type" value="Genomic_DNA"/>
</dbReference>